<sequence length="7238" mass="766192">MMRRFLRYFFLVLFAFVATRASAQTATFSAPSRVCKDSYASMHSYFTNTAAVNGVTWTITAPNGTTVNGPFRYGSNNSRSITVVLTQTGTYTVKLDMRNSSNQTRTVTKTITVYDCAIEKCLGTYTSANNFKETFGTFATGGPRRDLPAGTITYNYQSTNSLTDNEYCVYYNSRSGGRPEWVNSGDHTGDTNGGMLIANSDYDARTFYTKEINNLCPGAVYNFTAWFQNLNGYDVFTNNCQTDYKYAGVTFNIRNKSNGALIKSFTTYDVSMDLNGPAWQQYGGSIRLLPGQESLILEIVNLNPGGCGNDIAIDDIAFEYCAPKIFSYIDGLNYDKDAICQGAPIRLTSEIDPINYFQDPVYFWQTSTNGTTWTTVSGAGYSGINTPTLDIASGVLNNVGTYYFRLMVNEDGNSNACYTPSNMVVLTILAKPQITVTEPRICEGNSTKLSVSPTNYDAYSFTGPNITPIAGVNYEVNVKPTVTSNYSVVATANYGNGKSCSETTSATIIVDTKPTVNLGPNITTCVNNPITLDAGDQGSNTILWTWTGTSSGSQSGGRTLNFTPTTNGTWNYVATVTNGACVVKDTVVVTVSAAPTATITTPTSPLCVNTVLVRAGAVANPNVGSWSIVGDPLGATLSPGSAANQVNVNNLPPDQPVTVRWTVTNTSLTNCSSFREVVVTYKAPPGPSDAGPDQTQCGSNVFTMAGSTPAADENGRWTVISGTATIGTATSPTSTVTVTGSPARLVWTLRHNDNSCGTGADTVVLTTATAPTLNVGAGIATCIGATGANVNVPFTVTNAPTRYDLVASTPNALPGFTNITNAAIVASPLVINIPAGTPAGVYNFTMTVRKDGVNCSATQNFTVTVNEASTTPTVSAPPASICAGTSATLSITAGSVGTGGNWTWYSGSCGGTLIGSGPSVTVTPSVTTTYYVRAESAGACGNSTCVPVVVNVDATPTTANAGGSKEQCNTATFTMTATAPTVGTGTWAIVSGSPTINNINSPTTTVTVPVGTTAVITWTVRNGACTSNIDTITLRNLNPISNNTISSAQQICAGNTVNPLTGASLSGGNGTYTYVWERSTTSATGPWTTIPGATSATYTPTSVTQTTWYRRTVTSGACSSVSNVIAVTIYSNAPVATNPAPITTNCVSGTDYTTLFTAPTFTHADGIAFTVAFRDTTINAVCVTTIRRTWTATDICGKTGTASQTITVQDTTRPTFTGVPANVTVSCELPIPARVNPTATDACSTPTVVFKETTAVGTCPVKQIIRRTWVATDACGNVDSAVQIITVTDTVRPTFVNPPANKTIRCTDANPVDVLTATDNCGAATVVYQGQVLSGTSCNRIIVRTWKATDACNNETEYHQTITVIDDVKPVFDFVPANVTLSCEQPRPVVNATATDACNNVTVRYLGETRINGACNNTFTLTRKWVAEDDCHNTDTATQIINVVDNTAPTWTSLPADENLSCEDPIDMPTVTATDNCGTATVTLVRTDRVNGACINSYELRRLWRATDECGNFIEHTQVITVTDNTPPTWDALPPTTLSVECDNIPAPDVLTATDNCGNARVTYLGEVASGATCARVLTRTWRATDTCGNFVTFTQTINISDNTKPVFTSTPANVTVSCESIPAIATPTATDNCGTPQVQYLGEVRTNGSCLNNYFLTRTWKAVDSCGNEETISQIITVIDTTAPVLHGTPADTTVNCGNVPAPANVTATDNCNPAPRVVFTEVTIPGACANAMTIVRRWTATDTCGLTSQYIQTITVQDTTRPTFNNLPNNITIDCGDAIVDPVVTASDNCDTNPTVTFTKNRTAGTCPTIEVWTYVFTARDACGNTSTATRTITVQDTTKPTFVNLPGNTTVDCGTTVVDPVVTGADNCDPNPMVTLTKRTIAGTCPIKEVIEYTFIVRDACGNADTARRTVTVQDTTKPVLVGVPAAITVNCDNVPAPVTVTATDNCDPNVPVVYNQTRTNGACPNTYTLTRTWTATDLCGNTITGTQIVSVQDTTRPVFVNLPANRTVDCGTTIVDPVVTATDNCDDAVAVVMTKTSVAGTCPTIETITYTFTATDSCGNVATATRTLIVQDTTKPVLIGVPLDRTVDCGSPIVDPVVTASDNCDNSVTVVTTKYTVAGTCPIKEQIFYVFTATDACGNIQRDTTIVTVQDTTRPVLIGVPAAITVNCDNVPAPVTVTATDNCDPNVPVVYNQTRTNGSCPNTYTLTRTWTASDVCGNTITGTQIVSVQDTTRPVLVNLPANRTVECGTPIVDPIVTATDNCDAVVPVVMTRSSTAGTCPVIEVITYTFTATDSCGNTTTAIRTVTVEDHTKPVFVDFPADTTVNCSSIPAPAIVTASDNCDANVTITVNDVEKNKTCEGSFIIERTWTATDDCNNSFTRTQIITVQDTTKPTFTFVPAAVTVSCESIPALGTPTATDNCSNVIITYLGEAKSNVICDNSYTLTRTWRAADNCGNEAFATQIITVRDTTAPTFIAVPANVTVECDQIPAIVTPTATDNCAGNVTVTLIGEVKSNIVCATSYTLTRTWVAADVCGNRDTVSQVITVEDHSLPTFNNTPANVTVLCGNIPAVPTVTASDACGTANVIYEGETVKDSICANGYTIVRTWRAVDSCGNFVVATQEITVVDTVKPMLTGAPANVTVECHNIPAPATVVATDNCDTNPTVTMTETRIDGACLNAYQLVRVWTARDACGNTDSVRQIITVQDNTPPVLNNRPANVTVECSSIPAPATVTATDNCSGNVRIDYQQTIQPGTCEGQYNLLRTWTATDTCGNSVSYTQTIFVRDTTRPVITGVPTDITVSCDADLTPATPTATDNCSGAKLVLTEQITNVLCEGSYTLTRTWTATDSCGNVATATQVITVRDQVSPVFTFVPADTTVNCGATIPVGTPIATDNCSTVSYTYVDNRINGNCIGNYTIERTWTATDKCGNFTNAKQFITVRDTVGPVITGVPADTTVQCDNIPAVATPTATDNCGTATISFSTNIIDRVCDNTYTIVRTWVAVDDCNNETRREQRIRVIDTVPPVFTGVPASVTVNCDAIPPVRPPVAADNCSNVTVTYRERFSDTLCLGSYTITRTWTATDLCGNTTDAVQVITVRDTVPPVFNNVPQSVTVACDAIPAYVAPTAIDVCGTATVTMVRTETIGNCPGNYTIKYVWTATDLCGNTATAEQIITVEDKVAPVFTGIPAAVTVDCGHIPAVANPTATDNCSTATITFRQDSIPGACIGSYQIRRTWTATDSCGNAHAESQLITVVDTQAPTIVGAHPDMTVDCSNIPAAPSLTAFDNCGTATITLHVDTIAGACRGSYDIRRTWTAVDDCGNTSTAEQIIHVRDTKAPVLSGIPANVQVECGHIPPVATPTATDDCGTATVVFQGDRIVPGTCEGRYQIIRTWIATDDCGNSSSQSQTINVVDTQGPVFSGVPASVTVNCGNVPAVVTPTATDSCSTNVNVTFIETTNAGACAGSYSILRVWTATDACGNISYARQTITVIDTVPPVIMGLPAEITASCENVPGFTTPTATDNCSGAKLTFRDTKTTTACPGEYTLTREWTAVDSCGNRTIASQVIKVIDTIPPVLTGIPANVTVECNNIPNVAVPTATDNCLAVTVTYRADTVRGNCAGRYEITRTWTATDECNNSVSRSQVITVVDQTAPVFTHVPGPITVDCDNVGTIVEPTANDNCGTVTITYRDSTVAGACTGSYRIIRTWTATDDCGNAANAQQVITVEDHKAPIFTFVPANITVECSNLPIMQQATATDNCGTVTMTYAERRVSRGCPNNYDIIRTWTATDDCGNAETATQTVTVQDVTPPVITNIPAAITVQCGNIPLPVDPTATDNCGDVTMTMAEVEIARSCTGTYTLQRTWTATDSCGNTATATQLVYVVDDQKPVFSNVPADTTITCESLPFMVVHPDATDNCGTVDLVMRETRVLGTCDNQYTIVRTWTATDDCGNFDTYVQRINVVDTVKPVITGLPANLTVTCYDAVPPMPTLYATDNCGTATLVARQDTTGGACPGNFTITRTFTATDACGNTSSVFYTITVRDTIAPVITGVPANIRVSCEGEAPMGTPTATDNCGSATITYADTKVPGTCAGNYTINRVWTAKDQCGNTSTATQVITVYDSIAPVLRNVPNNVTVACDNIPAVPVVSAIDNCSGARVTMVADTVQGACIGSKVIRRTWTAVDSCGNTSTATQTITVEDRVAPVITGVPANITVSCDNIPAPATPIATDNCGTATITMRADTVLGSCPGAYRITRTWTAVDDCGNTSTAIQTIDVEDRVRPVFSNVPGTITVDCDNIPAAVAPTATDNCTNVTVTMREDTTAGRCAGTYTITRVWTATDECGNQATARQQVNVVDRKAPTFTFVPASVTVECDAVPAYVPATAVDACGNATVTVTTQRINGTCAGNYTIRYTWVATDDCGNRSAAVTQTINVVDRTKPVFTYIPVDTTVSCQFAPYKGTPVATDACGTVTITSSTRKEDVTCTGRYTLIHTFIATDACGNRDTAVQRVTVIDTTGPVITGIPAEATVPCNNIPRFVTPTATDNCGSASLTFTDQRIDGSCARNYTMIRTWTATDDCGNTTTAQQIIHVVDNQAPVFTGVPASVTVACGAVPPVQHPTSKDACGTVTQTFSEVIIPGSCPGNYTITRTWIATDDCLNADTAVQVITVVDNVKPVLNGVPRSVTVSCSQIPAVANVTATDNCSTATFTFREDIIKGACPGNYTIERVWIAADSCGNVDSAKQVITVVDFTKPVITGVPANVTVNCDNIPAPATPTATDECSGATLTMVADTVRGNCPGNYTINRTWIAVDSCGNEERATQVITVQDRIRPVFTFVPADVTVSCDNIPAVVPPTATDNCSNVTITMTTDTIKGSCIGQYTIVRKWTAVDECGNPATAQQTITVEDHTAPTFDRIPADTTVDCKSVPSPATVTATDNCGTATVTVQESKQVGACAGTYTLTRLYTATDDCGNSTTHTQIITVRDTTAPVFTFVPADTTINCDQIPYISNAVATDDCGTVTITVDNRRTNGSCDNNYTITRTWTATDDCGNAVTAVQTIHVQDTTKPVIMGVPANVTVECDNIPAVATPVATDNCGTAGIVFRTFETPGTCVGTKVITRTWIATDACGNVDSVSQIITVVDTKAPVFTSRPADVTVSCENIPANANPVATDNCSTITYTFRQDTTSKTCANTYTIVRTWIATDECGNADSVRQTITVRDITAPTFLTPVPANVTVECDAIPTPVTMIANDNCTASSNITITVQDNIDSIPGACGNNYIIRRVYTATDECGNFTSLTQTIRVEDHSKPSFTLGAPADTTVDCHAIPSMPTTLPVSDNCNPTGMNVTVVGKEVRVNIPGACANNYKLIRTWTATDACGNVDSVSQTITVVDRTAPTFVGTVPANITINCDEDLTQPDLTAVDNCSDATKVTVTKNQVRQAIPGACANNYQLIRTWTATDECGNDTTVTQIVTVVDNTKPTFTTAAPADTTVQCGAVPTQPDLTATDNCTPATDLVITKAERIDTIPGACANNYRIVRTWTVRDLCGNDTTLTQIITVADTTKPVFNMAAPADTTVDCHAIVPQVDLTATDNCSGNVAVVKSSNVEIIPGACGKNYVMIYTWTATDACGNVAELHQRVTVQDTSKPVFTVVIPTELTVSCDSIPAFENLNVIDNCGNPGDITVTRTQRFEDIPGACANDYRIIRTWTATDLCGNTAVFTQTITVEDRIAPVFDMTMPTDTTINCGDALPTAPAITATDKCSRVKPVVTFTETREDGNCAGNYVIVRYWSAQDSCGNKVEHTQRITVQDTVKPVFTTPAPANQAVSCNNIPVQADLTATDNCSGVTITKSNYTIPATNGCAGGYQLVYVWTATDGCGNADSTRQIITVIDDVKPRITSPIPADTTVDCSNIPVAPVLNGIDDCGSITNLPVTVRDSIILIPGACANNYRIERKFIVTDACGNFEEKIQIITVQDTIKPQFLNPPADTTVECNAIPAQTNLAVTDNCSDASKITQSFGFTIEREPNACGNNYDIIRTWTIVDECGLTSTHTQRVRVRDNSKPRFLQPAPADTTVMCDRIPPMNQVLSAVDNCSSPSDIIVTRKEVKDTTNGHCSYVLIRTWTATDLCGNDTTLTQRITVLDTVRPVFTSPAPADVTVDCGNIPAPVVMTATDNCTELKDLVFSHFDSTVAGACAGQQTITRTYVVKDKCGNQATAVQIIHVVDTTKPVFTGTAPADVTLDCGQVPVQVTIPAVDNCSGVNVVMSQDTVYTPGDCRNSYQLIRKWTATDGCGNTTVLSQTITVIDRVAPTFTTTKPADVTVDCGNIPAPVNMRAIDACSGQVYDVAPKDSIINVECANTYMIVRTWMITDECGNPAILTQNIKVEDKVKPVINTNGLPTNVTISCGALPPVATLTATDNCTLPANIVWKDSTYAETVNGACVNGAYKIVRVYTATDECGNFSTFTQTFNVVDTEKPRWVIAPPADTTYNCEDYNYFVPNVTAIDDCAGNVAVTHTFTKDYMSATCLSSYMIKHTWTAKDACGNTISHTQVITVLDNKRPEFTIQVPATLTVDCNNIPVQVSIPATDNCTPATDIKYTVSSRIVGDPKACTYQIVRTWTATDYCGNGNVMTQTITVQDTTAPVIAQAPADITLNCGDAIPAPATLSATDNCDATFPRNATFTQDPYTVDNCNGYTIIRRWNIADACGNVAVERVQRIVVNGCGQPVLGPSIPAVCASNPVFTVPVVGTVQNPTYTLVSVTPAGAVQTPLSQASNQFNLGNATTATFTVKDGVSGCVSNPVSYTLQYNPAPSVDLGPDVNVCGTTTQVTLDAGNANAGYQIKWSTGATTQRITVNQAGTYYVTVSNGTCAATDTIKVIVGELTHTDIPDKLICVGGSTTIDATTTGATYLWNTGATTAKITATAGGTYWVRIAKGACTITDTVKVTEVTPPSLSLATDTTICPNSSIVIRALTNAPIVKWSSGETTPMIVVTKPGDYTVTVSNGACVLSAVIHVKPRPQATLELGPDRYMCAGNRITIDARTPDAANYLWNDGDRNPIKVFDQPGQYILTILDRYCDNVIADTLNIFTGGIPKVDLGRDTVLCAGTTITLKPTLTDVSTLRWSDGSTGKTLTITQPGTYTVQAFNDCGTASDIINVVGTICESDPTIPNVFSPNGDGKNDIFKPGINGPMYNYELRIYNRWGQLIYTTNDATKGWDGTYNGQQVEIGTYVWWLSYSKSQNGQLYVLKGDVTVIR</sequence>
<feature type="chain" id="PRO_5016461260" evidence="1">
    <location>
        <begin position="24"/>
        <end position="7238"/>
    </location>
</feature>
<comment type="caution">
    <text evidence="3">The sequence shown here is derived from an EMBL/GenBank/DDBJ whole genome shotgun (WGS) entry which is preliminary data.</text>
</comment>
<dbReference type="Gene3D" id="2.60.40.10">
    <property type="entry name" value="Immunoglobulins"/>
    <property type="match status" value="12"/>
</dbReference>
<name>A0A327QTG1_9BACT</name>
<feature type="domain" description="HYR-like" evidence="2">
    <location>
        <begin position="2718"/>
        <end position="2784"/>
    </location>
</feature>
<dbReference type="Proteomes" id="UP000249547">
    <property type="component" value="Unassembled WGS sequence"/>
</dbReference>
<dbReference type="InterPro" id="IPR026341">
    <property type="entry name" value="T9SS_type_B"/>
</dbReference>
<feature type="domain" description="HYR-like" evidence="2">
    <location>
        <begin position="5302"/>
        <end position="5379"/>
    </location>
</feature>
<keyword evidence="1" id="KW-0732">Signal</keyword>
<feature type="signal peptide" evidence="1">
    <location>
        <begin position="1"/>
        <end position="23"/>
    </location>
</feature>
<dbReference type="Pfam" id="PF23237">
    <property type="entry name" value="HYR_4C"/>
    <property type="match status" value="5"/>
</dbReference>
<evidence type="ECO:0000259" key="2">
    <source>
        <dbReference type="Pfam" id="PF23237"/>
    </source>
</evidence>
<protein>
    <submittedName>
        <fullName evidence="3">Gliding motility-associated-like protein</fullName>
    </submittedName>
</protein>
<dbReference type="OrthoDB" id="599464at2"/>
<feature type="domain" description="HYR-like" evidence="2">
    <location>
        <begin position="3971"/>
        <end position="4038"/>
    </location>
</feature>
<dbReference type="InterPro" id="IPR013783">
    <property type="entry name" value="Ig-like_fold"/>
</dbReference>
<proteinExistence type="predicted"/>
<gene>
    <name evidence="3" type="ORF">LX64_02120</name>
</gene>
<dbReference type="RefSeq" id="WP_148707270.1">
    <property type="nucleotide sequence ID" value="NZ_QLLL01000003.1"/>
</dbReference>
<reference evidence="3 4" key="1">
    <citation type="submission" date="2018-06" db="EMBL/GenBank/DDBJ databases">
        <title>Genomic Encyclopedia of Archaeal and Bacterial Type Strains, Phase II (KMG-II): from individual species to whole genera.</title>
        <authorList>
            <person name="Goeker M."/>
        </authorList>
    </citation>
    <scope>NUCLEOTIDE SEQUENCE [LARGE SCALE GENOMIC DNA]</scope>
    <source>
        <strain evidence="3 4">DSM 23857</strain>
    </source>
</reference>
<feature type="domain" description="HYR-like" evidence="2">
    <location>
        <begin position="3032"/>
        <end position="3098"/>
    </location>
</feature>
<accession>A0A327QTG1</accession>
<evidence type="ECO:0000313" key="4">
    <source>
        <dbReference type="Proteomes" id="UP000249547"/>
    </source>
</evidence>
<feature type="domain" description="HYR-like" evidence="2">
    <location>
        <begin position="2796"/>
        <end position="2864"/>
    </location>
</feature>
<dbReference type="InterPro" id="IPR057078">
    <property type="entry name" value="HYR-4C"/>
</dbReference>
<dbReference type="PANTHER" id="PTHR24273:SF32">
    <property type="entry name" value="HYALIN"/>
    <property type="match status" value="1"/>
</dbReference>
<evidence type="ECO:0000313" key="3">
    <source>
        <dbReference type="EMBL" id="RAJ06992.1"/>
    </source>
</evidence>
<organism evidence="3 4">
    <name type="scientific">Chitinophaga skermanii</name>
    <dbReference type="NCBI Taxonomy" id="331697"/>
    <lineage>
        <taxon>Bacteria</taxon>
        <taxon>Pseudomonadati</taxon>
        <taxon>Bacteroidota</taxon>
        <taxon>Chitinophagia</taxon>
        <taxon>Chitinophagales</taxon>
        <taxon>Chitinophagaceae</taxon>
        <taxon>Chitinophaga</taxon>
    </lineage>
</organism>
<dbReference type="EMBL" id="QLLL01000003">
    <property type="protein sequence ID" value="RAJ06992.1"/>
    <property type="molecule type" value="Genomic_DNA"/>
</dbReference>
<keyword evidence="4" id="KW-1185">Reference proteome</keyword>
<dbReference type="NCBIfam" id="TIGR04131">
    <property type="entry name" value="Bac_Flav_CTERM"/>
    <property type="match status" value="1"/>
</dbReference>
<dbReference type="Pfam" id="PF13585">
    <property type="entry name" value="CHU_C"/>
    <property type="match status" value="1"/>
</dbReference>
<dbReference type="PANTHER" id="PTHR24273">
    <property type="entry name" value="FI04643P-RELATED"/>
    <property type="match status" value="1"/>
</dbReference>
<evidence type="ECO:0000256" key="1">
    <source>
        <dbReference type="SAM" id="SignalP"/>
    </source>
</evidence>